<dbReference type="RefSeq" id="WP_386672790.1">
    <property type="nucleotide sequence ID" value="NZ_JBHLTG010000006.1"/>
</dbReference>
<dbReference type="InterPro" id="IPR050680">
    <property type="entry name" value="YpeA/RimI_acetyltransf"/>
</dbReference>
<dbReference type="SUPFAM" id="SSF55729">
    <property type="entry name" value="Acyl-CoA N-acyltransferases (Nat)"/>
    <property type="match status" value="2"/>
</dbReference>
<dbReference type="EC" id="2.3.1.-" evidence="4"/>
<accession>A0ABV6RUV7</accession>
<organism evidence="4 5">
    <name type="scientific">Lysobacter korlensis</name>
    <dbReference type="NCBI Taxonomy" id="553636"/>
    <lineage>
        <taxon>Bacteria</taxon>
        <taxon>Pseudomonadati</taxon>
        <taxon>Pseudomonadota</taxon>
        <taxon>Gammaproteobacteria</taxon>
        <taxon>Lysobacterales</taxon>
        <taxon>Lysobacteraceae</taxon>
        <taxon>Lysobacter</taxon>
    </lineage>
</organism>
<feature type="domain" description="N-acetyltransferase" evidence="3">
    <location>
        <begin position="37"/>
        <end position="195"/>
    </location>
</feature>
<name>A0ABV6RUV7_9GAMM</name>
<dbReference type="InterPro" id="IPR000182">
    <property type="entry name" value="GNAT_dom"/>
</dbReference>
<evidence type="ECO:0000259" key="3">
    <source>
        <dbReference type="PROSITE" id="PS51186"/>
    </source>
</evidence>
<feature type="domain" description="N-acetyltransferase" evidence="3">
    <location>
        <begin position="203"/>
        <end position="352"/>
    </location>
</feature>
<sequence>MTTDTSAPVQPARGDDVPLRDRVTAPVHLELPETDGVEWRPATLDDLDALVSLHAALGRADHPNYLISREELEDELSHSWVDRAADTLVGFRRDGAAVAFGLVALSPGKETLVRSILWGGVHPELRGQGLGRQLLAWQEARALQQLATVDLALPGWIMLYADDRSQRTHRLAASAGFAPARYFTGLSRVLADPVPQLQLPDGVRIEPYRAERGAATLEAKNAAFRDHWGSQPMTAEQWESMLGLSVFRPDLSFLALAGDEVIGFLTSEVNEDDWAGQGFSSAYIPLVGVVREWRRKGIAPALLARAFSAFRDEGLERAVLDVDSDNPTGALGLYTGMGFVPETRETAFSKVF</sequence>
<dbReference type="InterPro" id="IPR016181">
    <property type="entry name" value="Acyl_CoA_acyltransferase"/>
</dbReference>
<dbReference type="PANTHER" id="PTHR43420:SF47">
    <property type="entry name" value="N-ACETYLTRANSFERASE DOMAIN-CONTAINING PROTEIN"/>
    <property type="match status" value="1"/>
</dbReference>
<dbReference type="PROSITE" id="PS51186">
    <property type="entry name" value="GNAT"/>
    <property type="match status" value="2"/>
</dbReference>
<evidence type="ECO:0000256" key="1">
    <source>
        <dbReference type="ARBA" id="ARBA00022679"/>
    </source>
</evidence>
<dbReference type="EMBL" id="JBHLTG010000006">
    <property type="protein sequence ID" value="MFC0680760.1"/>
    <property type="molecule type" value="Genomic_DNA"/>
</dbReference>
<evidence type="ECO:0000256" key="2">
    <source>
        <dbReference type="ARBA" id="ARBA00023315"/>
    </source>
</evidence>
<dbReference type="PANTHER" id="PTHR43420">
    <property type="entry name" value="ACETYLTRANSFERASE"/>
    <property type="match status" value="1"/>
</dbReference>
<reference evidence="4 5" key="1">
    <citation type="submission" date="2024-09" db="EMBL/GenBank/DDBJ databases">
        <authorList>
            <person name="Sun Q."/>
            <person name="Mori K."/>
        </authorList>
    </citation>
    <scope>NUCLEOTIDE SEQUENCE [LARGE SCALE GENOMIC DNA]</scope>
    <source>
        <strain evidence="4 5">KCTC 23076</strain>
    </source>
</reference>
<keyword evidence="1 4" id="KW-0808">Transferase</keyword>
<dbReference type="Pfam" id="PF00583">
    <property type="entry name" value="Acetyltransf_1"/>
    <property type="match status" value="2"/>
</dbReference>
<evidence type="ECO:0000313" key="5">
    <source>
        <dbReference type="Proteomes" id="UP001589896"/>
    </source>
</evidence>
<gene>
    <name evidence="4" type="ORF">ACFFGH_23265</name>
</gene>
<dbReference type="Gene3D" id="3.40.630.30">
    <property type="match status" value="1"/>
</dbReference>
<keyword evidence="2 4" id="KW-0012">Acyltransferase</keyword>
<comment type="caution">
    <text evidence="4">The sequence shown here is derived from an EMBL/GenBank/DDBJ whole genome shotgun (WGS) entry which is preliminary data.</text>
</comment>
<protein>
    <submittedName>
        <fullName evidence="4">GNAT family N-acetyltransferase</fullName>
        <ecNumber evidence="4">2.3.1.-</ecNumber>
    </submittedName>
</protein>
<dbReference type="GO" id="GO:0016746">
    <property type="term" value="F:acyltransferase activity"/>
    <property type="evidence" value="ECO:0007669"/>
    <property type="project" value="UniProtKB-KW"/>
</dbReference>
<keyword evidence="5" id="KW-1185">Reference proteome</keyword>
<proteinExistence type="predicted"/>
<dbReference type="CDD" id="cd04301">
    <property type="entry name" value="NAT_SF"/>
    <property type="match status" value="2"/>
</dbReference>
<evidence type="ECO:0000313" key="4">
    <source>
        <dbReference type="EMBL" id="MFC0680760.1"/>
    </source>
</evidence>
<dbReference type="Proteomes" id="UP001589896">
    <property type="component" value="Unassembled WGS sequence"/>
</dbReference>